<keyword evidence="4" id="KW-1185">Reference proteome</keyword>
<name>A0A975G863_9BACT</name>
<protein>
    <submittedName>
        <fullName evidence="3">Autotransporter-associated beta strand repeat-containing protein</fullName>
    </submittedName>
</protein>
<proteinExistence type="predicted"/>
<organism evidence="3 4">
    <name type="scientific">Luteolibacter ambystomatis</name>
    <dbReference type="NCBI Taxonomy" id="2824561"/>
    <lineage>
        <taxon>Bacteria</taxon>
        <taxon>Pseudomonadati</taxon>
        <taxon>Verrucomicrobiota</taxon>
        <taxon>Verrucomicrobiia</taxon>
        <taxon>Verrucomicrobiales</taxon>
        <taxon>Verrucomicrobiaceae</taxon>
        <taxon>Luteolibacter</taxon>
    </lineage>
</organism>
<evidence type="ECO:0000256" key="2">
    <source>
        <dbReference type="SAM" id="SignalP"/>
    </source>
</evidence>
<feature type="chain" id="PRO_5036827323" evidence="2">
    <location>
        <begin position="23"/>
        <end position="1240"/>
    </location>
</feature>
<dbReference type="Proteomes" id="UP000676169">
    <property type="component" value="Chromosome"/>
</dbReference>
<dbReference type="InterPro" id="IPR011050">
    <property type="entry name" value="Pectin_lyase_fold/virulence"/>
</dbReference>
<gene>
    <name evidence="3" type="ORF">KBB96_19995</name>
</gene>
<evidence type="ECO:0000313" key="4">
    <source>
        <dbReference type="Proteomes" id="UP000676169"/>
    </source>
</evidence>
<dbReference type="RefSeq" id="WP_211631263.1">
    <property type="nucleotide sequence ID" value="NZ_CP073100.1"/>
</dbReference>
<dbReference type="NCBIfam" id="TIGR02601">
    <property type="entry name" value="autotrns_rpt"/>
    <property type="match status" value="3"/>
</dbReference>
<dbReference type="SUPFAM" id="SSF51126">
    <property type="entry name" value="Pectin lyase-like"/>
    <property type="match status" value="2"/>
</dbReference>
<dbReference type="Pfam" id="PF12951">
    <property type="entry name" value="PATR"/>
    <property type="match status" value="4"/>
</dbReference>
<evidence type="ECO:0000256" key="1">
    <source>
        <dbReference type="ARBA" id="ARBA00022729"/>
    </source>
</evidence>
<reference evidence="3" key="1">
    <citation type="submission" date="2021-04" db="EMBL/GenBank/DDBJ databases">
        <title>Luteolibacter sp. 32A isolated from the skin of an Anderson's salamander (Ambystoma andersonii).</title>
        <authorList>
            <person name="Spergser J."/>
            <person name="Busse H.-J."/>
        </authorList>
    </citation>
    <scope>NUCLEOTIDE SEQUENCE</scope>
    <source>
        <strain evidence="3">32A</strain>
    </source>
</reference>
<dbReference type="InterPro" id="IPR013425">
    <property type="entry name" value="Autotrns_rpt"/>
</dbReference>
<feature type="signal peptide" evidence="2">
    <location>
        <begin position="1"/>
        <end position="22"/>
    </location>
</feature>
<sequence length="1240" mass="121949">MKNRHCIYLLALGLTFTHAASAATQTWQTANANNTWDLTATNWDAGVVWTNGNNALFTGTTETVTLGAAALNAGTVSFDGTGQWTLNGPAASLTASAININTTAGGKLSLATTGTLSNVAAINVTTGSTLFAPSTLINSAITVGGTGNTENRGALRLETGAILSGTITLNADTTIGTSDNATISSTVSGNFSLSRASVGTGTLTLSGPLTFTGGFTQAIAGTTVLSGTSTYAGATTISAGSLTLSGSIANSALSLSDGTTLRGEGTAASATFGTTTGATLVVDPTTPAALTVNGALAVNGAVNVSLTTPIAAGSGPVTLLNYGTTTATAANFSVGTGFRNPTPVVVGGGSVTLDPGNKNLVWTGATTTWELGGTDGDWNSGADQFFNGDYLTFNDTGANPSITLAGTFAPSSITVNSTTNNYSFLGGGFSGSTGLTKSGSSTLTLTGNNSNTGAISLTGGTLALDNTASTGAQNQFTGTTGGIAVGASTTLRVKVAGTGVDGTAYVLSRSLSGSGTLALENAGATGTREISLSGTNTGFAGAVNITRSSGTQVMRVKANQMANATQISVADGGQFWDNTASGQTVGYTFTNLAGPGEGGFGALRVAGGVTYSGAMTMNASGGRIGGAGGAGLIATLSGQISGGLLELLGTSNGITLLVTNNSNTPSAATIMGGSSGAVRAAGNTVFGSGTLTQNGATLMSSNTTARTFANPYVVGGNITLGDATNNGKLTFTGTTGFGTGTRTVTTASEAELSGTLSNGGLTHAGAGKLTLSGTGSTLTSVQQTGAGNLEIPGAITLSGAGSQFSTSALAGTSTVNIGGSLVYNGGSGFNVIIGQNTANHNGVLNVSGSYTQNAESIFLGNNVATVTGTINVNSGGTVTFGTGMANSSASGTGGAAGVVLGRDGGIGTINLATGGTLASAKDIIRGTGTGTFNFNGGTLKALATRATFLQGLTAANINTGGAIIDSNGFDITIGQALLAGTGGAGLVKNGAGKLTLTGANTYTGDTTANGGTLSLGTASLADAAKVNLNNGAVLDLTFAGSDTVDQLIIDGVQQTTGTWGSSASTATHQDDVHFSGTGTLTVVTGPANAYAGWAATKGLTVANNGKNQDPDNDGRNNLHEFGFGGDPLSGATGQRIVARRATVNTFQMLTLTVPVRNGAVFSGSPDLTATVDGIIYHIQASLDLADWTSIPAAEVPVGDRQPLIDAATPAPTGYTNRFFYVPDSQENSKVFLRAKVEEAP</sequence>
<evidence type="ECO:0000313" key="3">
    <source>
        <dbReference type="EMBL" id="QUE51124.1"/>
    </source>
</evidence>
<accession>A0A975G863</accession>
<dbReference type="KEGG" id="lamb:KBB96_19995"/>
<dbReference type="AlphaFoldDB" id="A0A975G863"/>
<dbReference type="EMBL" id="CP073100">
    <property type="protein sequence ID" value="QUE51124.1"/>
    <property type="molecule type" value="Genomic_DNA"/>
</dbReference>
<keyword evidence="1 2" id="KW-0732">Signal</keyword>